<dbReference type="SUPFAM" id="SSF56300">
    <property type="entry name" value="Metallo-dependent phosphatases"/>
    <property type="match status" value="1"/>
</dbReference>
<reference evidence="4 5" key="1">
    <citation type="journal article" date="2013" name="Mar. Genomics">
        <title>Expression of sulfatases in Rhodopirellula baltica and the diversity of sulfatases in the genus Rhodopirellula.</title>
        <authorList>
            <person name="Wegner C.E."/>
            <person name="Richter-Heitmann T."/>
            <person name="Klindworth A."/>
            <person name="Klockow C."/>
            <person name="Richter M."/>
            <person name="Achstetter T."/>
            <person name="Glockner F.O."/>
            <person name="Harder J."/>
        </authorList>
    </citation>
    <scope>NUCLEOTIDE SEQUENCE [LARGE SCALE GENOMIC DNA]</scope>
    <source>
        <strain evidence="4 5">SM41</strain>
    </source>
</reference>
<dbReference type="InterPro" id="IPR029052">
    <property type="entry name" value="Metallo-depent_PP-like"/>
</dbReference>
<gene>
    <name evidence="4" type="ORF">RSSM_01108</name>
</gene>
<protein>
    <submittedName>
        <fullName evidence="4">Alkaline phosphatase</fullName>
    </submittedName>
</protein>
<dbReference type="InterPro" id="IPR015943">
    <property type="entry name" value="WD40/YVTN_repeat-like_dom_sf"/>
</dbReference>
<proteinExistence type="predicted"/>
<name>M5UN54_9BACT</name>
<accession>M5UN54</accession>
<dbReference type="Gene3D" id="2.130.10.10">
    <property type="entry name" value="YVTN repeat-like/Quinoprotein amine dehydrogenase"/>
    <property type="match status" value="1"/>
</dbReference>
<evidence type="ECO:0000313" key="4">
    <source>
        <dbReference type="EMBL" id="EMI57448.1"/>
    </source>
</evidence>
<keyword evidence="5" id="KW-1185">Reference proteome</keyword>
<dbReference type="InterPro" id="IPR006179">
    <property type="entry name" value="5_nucleotidase/apyrase"/>
</dbReference>
<dbReference type="InterPro" id="IPR002105">
    <property type="entry name" value="Dockerin_1_rpt"/>
</dbReference>
<dbReference type="GO" id="GO:0030288">
    <property type="term" value="C:outer membrane-bounded periplasmic space"/>
    <property type="evidence" value="ECO:0007669"/>
    <property type="project" value="TreeGrafter"/>
</dbReference>
<dbReference type="Proteomes" id="UP000011885">
    <property type="component" value="Unassembled WGS sequence"/>
</dbReference>
<dbReference type="InterPro" id="IPR006146">
    <property type="entry name" value="5'-Nucleotdase_CS"/>
</dbReference>
<evidence type="ECO:0000259" key="3">
    <source>
        <dbReference type="Pfam" id="PF22494"/>
    </source>
</evidence>
<dbReference type="OrthoDB" id="9801679at2"/>
<dbReference type="PROSITE" id="PS00786">
    <property type="entry name" value="5_NUCLEOTIDASE_2"/>
    <property type="match status" value="1"/>
</dbReference>
<dbReference type="PANTHER" id="PTHR11575:SF24">
    <property type="entry name" value="5'-NUCLEOTIDASE"/>
    <property type="match status" value="1"/>
</dbReference>
<dbReference type="SUPFAM" id="SSF63446">
    <property type="entry name" value="Type I dockerin domain"/>
    <property type="match status" value="1"/>
</dbReference>
<dbReference type="InterPro" id="IPR055188">
    <property type="entry name" value="Choice_anch_I"/>
</dbReference>
<feature type="domain" description="Choice-of-anchor I" evidence="3">
    <location>
        <begin position="754"/>
        <end position="1230"/>
    </location>
</feature>
<dbReference type="GO" id="GO:0008253">
    <property type="term" value="F:5'-nucleotidase activity"/>
    <property type="evidence" value="ECO:0007669"/>
    <property type="project" value="TreeGrafter"/>
</dbReference>
<dbReference type="GO" id="GO:0000166">
    <property type="term" value="F:nucleotide binding"/>
    <property type="evidence" value="ECO:0007669"/>
    <property type="project" value="InterPro"/>
</dbReference>
<feature type="compositionally biased region" description="Basic and acidic residues" evidence="1">
    <location>
        <begin position="1128"/>
        <end position="1138"/>
    </location>
</feature>
<dbReference type="GO" id="GO:0000272">
    <property type="term" value="P:polysaccharide catabolic process"/>
    <property type="evidence" value="ECO:0007669"/>
    <property type="project" value="InterPro"/>
</dbReference>
<dbReference type="Pfam" id="PF00404">
    <property type="entry name" value="Dockerin_1"/>
    <property type="match status" value="1"/>
</dbReference>
<dbReference type="GO" id="GO:0009166">
    <property type="term" value="P:nucleotide catabolic process"/>
    <property type="evidence" value="ECO:0007669"/>
    <property type="project" value="InterPro"/>
</dbReference>
<dbReference type="SUPFAM" id="SSF50974">
    <property type="entry name" value="Nitrous oxide reductase, N-terminal domain"/>
    <property type="match status" value="1"/>
</dbReference>
<dbReference type="Pfam" id="PF02872">
    <property type="entry name" value="5_nucleotid_C"/>
    <property type="match status" value="1"/>
</dbReference>
<organism evidence="4 5">
    <name type="scientific">Rhodopirellula sallentina SM41</name>
    <dbReference type="NCBI Taxonomy" id="1263870"/>
    <lineage>
        <taxon>Bacteria</taxon>
        <taxon>Pseudomonadati</taxon>
        <taxon>Planctomycetota</taxon>
        <taxon>Planctomycetia</taxon>
        <taxon>Pirellulales</taxon>
        <taxon>Pirellulaceae</taxon>
        <taxon>Rhodopirellula</taxon>
    </lineage>
</organism>
<evidence type="ECO:0000313" key="5">
    <source>
        <dbReference type="Proteomes" id="UP000011885"/>
    </source>
</evidence>
<dbReference type="InterPro" id="IPR036907">
    <property type="entry name" value="5'-Nucleotdase_C_sf"/>
</dbReference>
<sequence>MAKRSLNRRRHSSRRQRTLTGLQPLEARQLLASDFSLQLLHASDLEGGVDAISDAPHFAAIVESLEADAQNDGRGSLLLSAGDNFIGGPFFSASGDGDLQTPLREAAQTLFNEPGLTNIRADGGRVDISIMNILEFDASALGNHEFDFGTDTLGGLMGTDIRGASLGDVRWLGAQFPYLSANLDFSGDPNLAGLFTSEVLATTDYQADLSDLPATAAHPKIAPATIADVDGESVAIVGATTQLISQISSPGGTVSNAGNTNDMQALADVLNPVIADIVDGDDDIAGNDDDVDKVILVSHLQQISLEEELAGLLNGVDVIVAGGSDTLLADSQDTLRAGDVAEGTYPLQTSNADNDPTLIVSTDGEYSYVGRLVVDFDENGVLIPEMLDSDVSGVFATDEAGTLAVTGAADIALAIAGSSKATEVNKLVEAVRGVVTAKDSEILGVTDVFIEGRRSEVRTQETNLGNLTADANLATAQQFDSTVMVSIKNGGGIRAAIGSIDGLSGEKLPTAANPDAGKEAGEVSQLDIENALRFDNGLTVMTVTAAELKRLIEHGVAATDAAGNATPGQFPQIGGARFSFDPNRPELILDGDANVLQEGERVRSLALVNEAGETVDVLVQDGQLIGNPDREIRIVTLDFLAGIFSSSPAIGGDGYPFPAYGEDVVHLDGAGLGDGVSSVFTTGREQDALAEYLLANHNPAGGTAPYRDSETSPLQDQRIQNLALTQDTILTPSVVDSFKISVAGTFETGVFDESAAEIVAHDPQTQRVFFTNSDANEIGVLDIADPSSPIALDPITFPSGTGGVNSVAVSGGIVAVAVEAPTHTDPGGVLFYNVDGDFLGSVTVGALPDSLTFSPDGMKVVVAGEGEPDDLEDENPAIDPMGTISVIDLARLRRDGFITAFDVTTLDFTAFDGQEDDLRAAGVRIFPGRDASRDLEPEYATVSPDGTRAFVTLQEANSVAVVDLTVPAIIEIQPLGVKDHSQPGNGLDPSDRDDSIAIAPHPVFGLYMPDALTSFEVGGQTYYATANEGDSRDFDEDRIKDIDLDPVAFPNADDLQEDEVLGRLTISNIDGDIDGDGDFDQLFTYGARSFTIFDSSGNVVFDSGDQFEQLTAQLIPDLFNSSNDENEFDSRSDAKGPEPEAITTGVIGDRMYAFIGLERTGGVFVYDITSPAEATFVQYINNRDANAVDIEDAGDLGVEDLKFVSGSDSPNGQPLLLASNEVSGSVTIFQLGQSVLDVELRAVATPSVSGSTSLPDVITTSPVGGTYYVEAWVQDFDNQFSGLAGGQIDVRYNTDVTDAVAVSNEDYDLLPSGSIDDAAGLVDDLGGGTLQTGQGLAPNWVRLGYFEVVATASGTATYTLAPGSLPFARFGGGNLDIGSVDLTDVESVQHVQTAMLDLAVVRQDSVLDSEGRVPELPASAGYVHEWESFTTEVYLTPQANTQAVTAVAFDLSYNTSLTSAWAFEPAGGFTLAGTANVDDASGSVGNVSLVADDAIEAGGPILLGRVRFSPGAGDDAPVDEANNHIGPYDLGLMIQNATVTSGNLVGSPGVGQSPATGMWAVPYDADDSDRVDFADFSVFASVFGAAVTSPNSLAAWADFDGSGLVDYDDLDLFEANHELTDADGGFVQFSDQYPTPELAEDGEEIIPASVEAQARLAAFGPFTNQQASTDVNADGYVTALDALIVINALNETAGAESRAFLDVNDDGYTSAVDALRVINDLNESGVNGGAGAESIVATPSPTTTTPSAEDVDQLLGQVEEQARKQLGLATDQPIDFASLAQLELGSETEREDLEQVLESLSFDQGKLRLLS</sequence>
<dbReference type="InterPro" id="IPR018247">
    <property type="entry name" value="EF_Hand_1_Ca_BS"/>
</dbReference>
<dbReference type="PROSITE" id="PS00018">
    <property type="entry name" value="EF_HAND_1"/>
    <property type="match status" value="1"/>
</dbReference>
<feature type="region of interest" description="Disordered" evidence="1">
    <location>
        <begin position="1"/>
        <end position="20"/>
    </location>
</feature>
<dbReference type="EMBL" id="ANOH01000092">
    <property type="protein sequence ID" value="EMI57448.1"/>
    <property type="molecule type" value="Genomic_DNA"/>
</dbReference>
<dbReference type="InterPro" id="IPR008334">
    <property type="entry name" value="5'-Nucleotdase_C"/>
</dbReference>
<dbReference type="SUPFAM" id="SSF55816">
    <property type="entry name" value="5'-nucleotidase (syn. UDP-sugar hydrolase), C-terminal domain"/>
    <property type="match status" value="1"/>
</dbReference>
<dbReference type="NCBIfam" id="NF038117">
    <property type="entry name" value="choice_anch_I"/>
    <property type="match status" value="1"/>
</dbReference>
<feature type="domain" description="5'-Nucleotidase C-terminal" evidence="2">
    <location>
        <begin position="444"/>
        <end position="641"/>
    </location>
</feature>
<comment type="caution">
    <text evidence="4">The sequence shown here is derived from an EMBL/GenBank/DDBJ whole genome shotgun (WGS) entry which is preliminary data.</text>
</comment>
<dbReference type="PANTHER" id="PTHR11575">
    <property type="entry name" value="5'-NUCLEOTIDASE-RELATED"/>
    <property type="match status" value="1"/>
</dbReference>
<feature type="compositionally biased region" description="Basic residues" evidence="1">
    <location>
        <begin position="1"/>
        <end position="17"/>
    </location>
</feature>
<evidence type="ECO:0000256" key="1">
    <source>
        <dbReference type="SAM" id="MobiDB-lite"/>
    </source>
</evidence>
<dbReference type="Gene3D" id="3.60.21.10">
    <property type="match status" value="1"/>
</dbReference>
<feature type="region of interest" description="Disordered" evidence="1">
    <location>
        <begin position="1121"/>
        <end position="1142"/>
    </location>
</feature>
<dbReference type="SUPFAM" id="SSF63825">
    <property type="entry name" value="YWTD domain"/>
    <property type="match status" value="1"/>
</dbReference>
<dbReference type="PATRIC" id="fig|1263870.3.peg.1200"/>
<dbReference type="GO" id="GO:0046872">
    <property type="term" value="F:metal ion binding"/>
    <property type="evidence" value="ECO:0007669"/>
    <property type="project" value="InterPro"/>
</dbReference>
<dbReference type="GO" id="GO:0004553">
    <property type="term" value="F:hydrolase activity, hydrolyzing O-glycosyl compounds"/>
    <property type="evidence" value="ECO:0007669"/>
    <property type="project" value="InterPro"/>
</dbReference>
<dbReference type="InterPro" id="IPR011045">
    <property type="entry name" value="N2O_reductase_N"/>
</dbReference>
<dbReference type="Gene3D" id="3.90.780.10">
    <property type="entry name" value="5'-Nucleotidase, C-terminal domain"/>
    <property type="match status" value="1"/>
</dbReference>
<dbReference type="InterPro" id="IPR036439">
    <property type="entry name" value="Dockerin_dom_sf"/>
</dbReference>
<dbReference type="Pfam" id="PF22494">
    <property type="entry name" value="choice_anch_I"/>
    <property type="match status" value="1"/>
</dbReference>
<dbReference type="GO" id="GO:0008768">
    <property type="term" value="F:UDP-sugar diphosphatase activity"/>
    <property type="evidence" value="ECO:0007669"/>
    <property type="project" value="TreeGrafter"/>
</dbReference>
<dbReference type="RefSeq" id="WP_008675261.1">
    <property type="nucleotide sequence ID" value="NZ_ANOH01000092.1"/>
</dbReference>
<evidence type="ECO:0000259" key="2">
    <source>
        <dbReference type="Pfam" id="PF02872"/>
    </source>
</evidence>